<evidence type="ECO:0000256" key="1">
    <source>
        <dbReference type="SAM" id="Phobius"/>
    </source>
</evidence>
<keyword evidence="1" id="KW-1133">Transmembrane helix</keyword>
<dbReference type="PANTHER" id="PTHR31168">
    <property type="entry name" value="OS02G0292800 PROTEIN"/>
    <property type="match status" value="1"/>
</dbReference>
<protein>
    <recommendedName>
        <fullName evidence="3">DUF599 domain-containing protein</fullName>
    </recommendedName>
</protein>
<sequence length="217" mass="24460">MYTFDLLCFCISVALYAAYNLFIRFRESFNPGYTIHGISRTARVQWVASILEKKNGILAVQTLRNATMASTFMASTSVLLAVGVLSLTGNGENVRHTWHSLNFFGSVEPGMFAFKILALLLNFFLAFFCFTSSLRLYTHVAFMLGAESGQQDSDQLGSMAEKYLNMGANHFYLGMRAFYFTVPLVFWIFGAQFMIFGTAFLISIIFILDKTPQHKES</sequence>
<feature type="transmembrane region" description="Helical" evidence="1">
    <location>
        <begin position="112"/>
        <end position="134"/>
    </location>
</feature>
<feature type="transmembrane region" description="Helical" evidence="1">
    <location>
        <begin position="184"/>
        <end position="208"/>
    </location>
</feature>
<proteinExistence type="predicted"/>
<dbReference type="PANTHER" id="PTHR31168:SF1">
    <property type="entry name" value="DUF599 FAMILY PROTEIN"/>
    <property type="match status" value="1"/>
</dbReference>
<reference evidence="2" key="1">
    <citation type="submission" date="2016-04" db="EMBL/GenBank/DDBJ databases">
        <authorList>
            <person name="Evans L.H."/>
            <person name="Alamgir A."/>
            <person name="Owens N."/>
            <person name="Weber N.D."/>
            <person name="Virtaneva K."/>
            <person name="Barbian K."/>
            <person name="Babar A."/>
            <person name="Rosenke K."/>
        </authorList>
    </citation>
    <scope>NUCLEOTIDE SEQUENCE</scope>
    <source>
        <strain evidence="2">92-2</strain>
    </source>
</reference>
<dbReference type="EMBL" id="FLUP01000002">
    <property type="protein sequence ID" value="SBW11447.1"/>
    <property type="molecule type" value="Genomic_DNA"/>
</dbReference>
<keyword evidence="1" id="KW-0812">Transmembrane</keyword>
<feature type="transmembrane region" description="Helical" evidence="1">
    <location>
        <begin position="72"/>
        <end position="91"/>
    </location>
</feature>
<gene>
    <name evidence="2" type="ORF">KM92DES2_20074</name>
</gene>
<name>A0A212KIG0_9BACT</name>
<evidence type="ECO:0008006" key="3">
    <source>
        <dbReference type="Google" id="ProtNLM"/>
    </source>
</evidence>
<organism evidence="2">
    <name type="scientific">uncultured Desulfovibrio sp</name>
    <dbReference type="NCBI Taxonomy" id="167968"/>
    <lineage>
        <taxon>Bacteria</taxon>
        <taxon>Pseudomonadati</taxon>
        <taxon>Thermodesulfobacteriota</taxon>
        <taxon>Desulfovibrionia</taxon>
        <taxon>Desulfovibrionales</taxon>
        <taxon>Desulfovibrionaceae</taxon>
        <taxon>Desulfovibrio</taxon>
        <taxon>environmental samples</taxon>
    </lineage>
</organism>
<dbReference type="RefSeq" id="WP_215648631.1">
    <property type="nucleotide sequence ID" value="NZ_LT598928.1"/>
</dbReference>
<evidence type="ECO:0000313" key="2">
    <source>
        <dbReference type="EMBL" id="SBW11447.1"/>
    </source>
</evidence>
<dbReference type="Pfam" id="PF04654">
    <property type="entry name" value="DUF599"/>
    <property type="match status" value="1"/>
</dbReference>
<dbReference type="InterPro" id="IPR006747">
    <property type="entry name" value="DUF599"/>
</dbReference>
<keyword evidence="1" id="KW-0472">Membrane</keyword>
<accession>A0A212KIG0</accession>
<dbReference type="AlphaFoldDB" id="A0A212KIG0"/>